<feature type="transmembrane region" description="Helical" evidence="7">
    <location>
        <begin position="154"/>
        <end position="173"/>
    </location>
</feature>
<dbReference type="InterPro" id="IPR051633">
    <property type="entry name" value="AceTr"/>
</dbReference>
<organism evidence="8 9">
    <name type="scientific">Ceraceosorus bombacis</name>
    <dbReference type="NCBI Taxonomy" id="401625"/>
    <lineage>
        <taxon>Eukaryota</taxon>
        <taxon>Fungi</taxon>
        <taxon>Dikarya</taxon>
        <taxon>Basidiomycota</taxon>
        <taxon>Ustilaginomycotina</taxon>
        <taxon>Exobasidiomycetes</taxon>
        <taxon>Ceraceosorales</taxon>
        <taxon>Ceraceosoraceae</taxon>
        <taxon>Ceraceosorus</taxon>
    </lineage>
</organism>
<keyword evidence="4 7" id="KW-1133">Transmembrane helix</keyword>
<feature type="transmembrane region" description="Helical" evidence="7">
    <location>
        <begin position="125"/>
        <end position="142"/>
    </location>
</feature>
<evidence type="ECO:0000256" key="5">
    <source>
        <dbReference type="ARBA" id="ARBA00023136"/>
    </source>
</evidence>
<reference evidence="8 9" key="1">
    <citation type="submission" date="2014-09" db="EMBL/GenBank/DDBJ databases">
        <authorList>
            <person name="Magalhaes I.L.F."/>
            <person name="Oliveira U."/>
            <person name="Santos F.R."/>
            <person name="Vidigal T.H.D.A."/>
            <person name="Brescovit A.D."/>
            <person name="Santos A.J."/>
        </authorList>
    </citation>
    <scope>NUCLEOTIDE SEQUENCE [LARGE SCALE GENOMIC DNA]</scope>
</reference>
<dbReference type="GO" id="GO:0005886">
    <property type="term" value="C:plasma membrane"/>
    <property type="evidence" value="ECO:0007669"/>
    <property type="project" value="TreeGrafter"/>
</dbReference>
<evidence type="ECO:0000256" key="4">
    <source>
        <dbReference type="ARBA" id="ARBA00022989"/>
    </source>
</evidence>
<keyword evidence="5 7" id="KW-0472">Membrane</keyword>
<dbReference type="InterPro" id="IPR000791">
    <property type="entry name" value="Gpr1/Fun34/SatP-like"/>
</dbReference>
<dbReference type="AlphaFoldDB" id="A0A0P1BLY6"/>
<comment type="subcellular location">
    <subcellularLocation>
        <location evidence="1">Membrane</location>
        <topology evidence="1">Multi-pass membrane protein</topology>
    </subcellularLocation>
</comment>
<feature type="transmembrane region" description="Helical" evidence="7">
    <location>
        <begin position="295"/>
        <end position="314"/>
    </location>
</feature>
<dbReference type="GO" id="GO:0015123">
    <property type="term" value="F:acetate transmembrane transporter activity"/>
    <property type="evidence" value="ECO:0007669"/>
    <property type="project" value="TreeGrafter"/>
</dbReference>
<name>A0A0P1BLY6_9BASI</name>
<evidence type="ECO:0000256" key="7">
    <source>
        <dbReference type="SAM" id="Phobius"/>
    </source>
</evidence>
<feature type="compositionally biased region" description="Basic and acidic residues" evidence="6">
    <location>
        <begin position="60"/>
        <end position="72"/>
    </location>
</feature>
<dbReference type="Proteomes" id="UP000054845">
    <property type="component" value="Unassembled WGS sequence"/>
</dbReference>
<evidence type="ECO:0000256" key="3">
    <source>
        <dbReference type="ARBA" id="ARBA00022692"/>
    </source>
</evidence>
<dbReference type="PANTHER" id="PTHR31123">
    <property type="entry name" value="ACCUMULATION OF DYADS PROTEIN 2-RELATED"/>
    <property type="match status" value="1"/>
</dbReference>
<keyword evidence="9" id="KW-1185">Reference proteome</keyword>
<dbReference type="STRING" id="401625.A0A0P1BLY6"/>
<feature type="compositionally biased region" description="Polar residues" evidence="6">
    <location>
        <begin position="75"/>
        <end position="84"/>
    </location>
</feature>
<dbReference type="OrthoDB" id="3648309at2759"/>
<dbReference type="NCBIfam" id="NF038013">
    <property type="entry name" value="AceTr_1"/>
    <property type="match status" value="1"/>
</dbReference>
<evidence type="ECO:0000256" key="1">
    <source>
        <dbReference type="ARBA" id="ARBA00004141"/>
    </source>
</evidence>
<evidence type="ECO:0000256" key="6">
    <source>
        <dbReference type="SAM" id="MobiDB-lite"/>
    </source>
</evidence>
<evidence type="ECO:0000313" key="8">
    <source>
        <dbReference type="EMBL" id="CEH16763.1"/>
    </source>
</evidence>
<dbReference type="PANTHER" id="PTHR31123:SF1">
    <property type="entry name" value="ACCUMULATION OF DYADS PROTEIN 2-RELATED"/>
    <property type="match status" value="1"/>
</dbReference>
<feature type="region of interest" description="Disordered" evidence="6">
    <location>
        <begin position="56"/>
        <end position="91"/>
    </location>
</feature>
<proteinExistence type="inferred from homology"/>
<evidence type="ECO:0000256" key="2">
    <source>
        <dbReference type="ARBA" id="ARBA00005587"/>
    </source>
</evidence>
<keyword evidence="3 7" id="KW-0812">Transmembrane</keyword>
<dbReference type="EMBL" id="CCYA01000391">
    <property type="protein sequence ID" value="CEH16763.1"/>
    <property type="molecule type" value="Genomic_DNA"/>
</dbReference>
<feature type="transmembrane region" description="Helical" evidence="7">
    <location>
        <begin position="185"/>
        <end position="205"/>
    </location>
</feature>
<comment type="similarity">
    <text evidence="2">Belongs to the acetate uptake transporter (AceTr) (TC 2.A.96) family.</text>
</comment>
<sequence>MVKTLFQCKSPQCSNVRSSARLVLCIGRDRCDCSILLLSLGKQLCRSSLSKMSVVQHNEGSSHAEKHLHEAEAQQPMSARTATNGDGKEYAGGESMNRYITPGGHLANDDLIAIGASHRKYANPLPLGAMSFATTTLVLSLYNAGVQGITVPNAVLTFSLFYGGFVQYLAGLLEFASGNTLGASIFCCYGMFWWGFSMIFIPFFGEMGTYDGVPGVYSMNGANAAEAENAIGLFLFIWLGITLVFTVGAMRSSITLIVLLVLLDITFLLLGSFYYTGNTALERAGGGFGIATAMVAYYLAMGSFLTPATSYFTLPLGSLAIKE</sequence>
<feature type="transmembrane region" description="Helical" evidence="7">
    <location>
        <begin position="230"/>
        <end position="249"/>
    </location>
</feature>
<dbReference type="Pfam" id="PF01184">
    <property type="entry name" value="Gpr1_Fun34_YaaH"/>
    <property type="match status" value="1"/>
</dbReference>
<protein>
    <submittedName>
        <fullName evidence="8">ACCUMULATION OF DYADS PROTEIN 2-RELATED</fullName>
    </submittedName>
</protein>
<accession>A0A0P1BLY6</accession>
<evidence type="ECO:0000313" key="9">
    <source>
        <dbReference type="Proteomes" id="UP000054845"/>
    </source>
</evidence>
<feature type="transmembrane region" description="Helical" evidence="7">
    <location>
        <begin position="256"/>
        <end position="275"/>
    </location>
</feature>